<organism evidence="1 2">
    <name type="scientific">Comamonas jiangduensis</name>
    <dbReference type="NCBI Taxonomy" id="1194168"/>
    <lineage>
        <taxon>Bacteria</taxon>
        <taxon>Pseudomonadati</taxon>
        <taxon>Pseudomonadota</taxon>
        <taxon>Betaproteobacteria</taxon>
        <taxon>Burkholderiales</taxon>
        <taxon>Comamonadaceae</taxon>
        <taxon>Comamonas</taxon>
    </lineage>
</organism>
<evidence type="ECO:0000313" key="1">
    <source>
        <dbReference type="EMBL" id="MEZ2740301.1"/>
    </source>
</evidence>
<name>A0ABV4IEM6_9BURK</name>
<sequence length="77" mass="8330">MSTLAELNTRLNRLNAAIDSGERTVVLDDGSSVTYRSLDEMRAIRRDLHAQIAAASGSGRGQGMVVLRPRFTTLRGG</sequence>
<comment type="caution">
    <text evidence="1">The sequence shown here is derived from an EMBL/GenBank/DDBJ whole genome shotgun (WGS) entry which is preliminary data.</text>
</comment>
<protein>
    <submittedName>
        <fullName evidence="1">Phage head-tail joining protein</fullName>
    </submittedName>
</protein>
<dbReference type="Proteomes" id="UP001567350">
    <property type="component" value="Unassembled WGS sequence"/>
</dbReference>
<accession>A0ABV4IEM6</accession>
<dbReference type="EMBL" id="JBGJLR010000015">
    <property type="protein sequence ID" value="MEZ2740301.1"/>
    <property type="molecule type" value="Genomic_DNA"/>
</dbReference>
<evidence type="ECO:0000313" key="2">
    <source>
        <dbReference type="Proteomes" id="UP001567350"/>
    </source>
</evidence>
<keyword evidence="2" id="KW-1185">Reference proteome</keyword>
<reference evidence="1 2" key="1">
    <citation type="submission" date="2024-08" db="EMBL/GenBank/DDBJ databases">
        <authorList>
            <person name="Feng Z."/>
            <person name="Ronholm J."/>
        </authorList>
    </citation>
    <scope>NUCLEOTIDE SEQUENCE [LARGE SCALE GENOMIC DNA]</scope>
    <source>
        <strain evidence="1 2">4-AB0-8</strain>
    </source>
</reference>
<dbReference type="RefSeq" id="WP_370893082.1">
    <property type="nucleotide sequence ID" value="NZ_JBGJLR010000015.1"/>
</dbReference>
<dbReference type="NCBIfam" id="NF047331">
    <property type="entry name" value="phage_HTJ"/>
    <property type="match status" value="1"/>
</dbReference>
<proteinExistence type="predicted"/>
<gene>
    <name evidence="1" type="ORF">ACBP88_12740</name>
</gene>